<dbReference type="OrthoDB" id="9783920at2"/>
<feature type="transmembrane region" description="Helical" evidence="9">
    <location>
        <begin position="279"/>
        <end position="312"/>
    </location>
</feature>
<dbReference type="RefSeq" id="WP_126108509.1">
    <property type="nucleotide sequence ID" value="NZ_CP034465.1"/>
</dbReference>
<keyword evidence="11" id="KW-1185">Reference proteome</keyword>
<keyword evidence="7 9" id="KW-1133">Transmembrane helix</keyword>
<evidence type="ECO:0000256" key="5">
    <source>
        <dbReference type="ARBA" id="ARBA00022692"/>
    </source>
</evidence>
<keyword evidence="5 9" id="KW-0812">Transmembrane</keyword>
<evidence type="ECO:0000256" key="9">
    <source>
        <dbReference type="RuleBase" id="RU362122"/>
    </source>
</evidence>
<dbReference type="GO" id="GO:0005304">
    <property type="term" value="F:L-valine transmembrane transporter activity"/>
    <property type="evidence" value="ECO:0007669"/>
    <property type="project" value="TreeGrafter"/>
</dbReference>
<feature type="transmembrane region" description="Helical" evidence="9">
    <location>
        <begin position="234"/>
        <end position="254"/>
    </location>
</feature>
<dbReference type="PANTHER" id="PTHR30588">
    <property type="entry name" value="BRANCHED-CHAIN AMINO ACID TRANSPORT SYSTEM 2 CARRIER PROTEIN"/>
    <property type="match status" value="1"/>
</dbReference>
<evidence type="ECO:0000256" key="6">
    <source>
        <dbReference type="ARBA" id="ARBA00022970"/>
    </source>
</evidence>
<dbReference type="Proteomes" id="UP000273326">
    <property type="component" value="Chromosome"/>
</dbReference>
<keyword evidence="8 9" id="KW-0472">Membrane</keyword>
<organism evidence="10 11">
    <name type="scientific">Jeotgalibaca ciconiae</name>
    <dbReference type="NCBI Taxonomy" id="2496265"/>
    <lineage>
        <taxon>Bacteria</taxon>
        <taxon>Bacillati</taxon>
        <taxon>Bacillota</taxon>
        <taxon>Bacilli</taxon>
        <taxon>Lactobacillales</taxon>
        <taxon>Carnobacteriaceae</taxon>
        <taxon>Jeotgalibaca</taxon>
    </lineage>
</organism>
<dbReference type="GO" id="GO:0015190">
    <property type="term" value="F:L-leucine transmembrane transporter activity"/>
    <property type="evidence" value="ECO:0007669"/>
    <property type="project" value="TreeGrafter"/>
</dbReference>
<keyword evidence="4" id="KW-1003">Cell membrane</keyword>
<feature type="transmembrane region" description="Helical" evidence="9">
    <location>
        <begin position="417"/>
        <end position="441"/>
    </location>
</feature>
<feature type="transmembrane region" description="Helical" evidence="9">
    <location>
        <begin position="153"/>
        <end position="171"/>
    </location>
</feature>
<reference evidence="11" key="1">
    <citation type="submission" date="2018-12" db="EMBL/GenBank/DDBJ databases">
        <title>Complete genome sequencing of Jeotgalibaca sp. H21T32.</title>
        <authorList>
            <person name="Bae J.-W."/>
            <person name="Lee S.-Y."/>
        </authorList>
    </citation>
    <scope>NUCLEOTIDE SEQUENCE [LARGE SCALE GENOMIC DNA]</scope>
    <source>
        <strain evidence="11">H21T32</strain>
    </source>
</reference>
<feature type="transmembrane region" description="Helical" evidence="9">
    <location>
        <begin position="12"/>
        <end position="29"/>
    </location>
</feature>
<keyword evidence="3 9" id="KW-0813">Transport</keyword>
<name>A0A3Q9BIY7_9LACT</name>
<gene>
    <name evidence="10" type="primary">brnQ</name>
    <name evidence="10" type="ORF">EJN90_01350</name>
</gene>
<evidence type="ECO:0000256" key="1">
    <source>
        <dbReference type="ARBA" id="ARBA00004651"/>
    </source>
</evidence>
<evidence type="ECO:0000256" key="8">
    <source>
        <dbReference type="ARBA" id="ARBA00023136"/>
    </source>
</evidence>
<dbReference type="Pfam" id="PF05525">
    <property type="entry name" value="Branch_AA_trans"/>
    <property type="match status" value="1"/>
</dbReference>
<feature type="transmembrane region" description="Helical" evidence="9">
    <location>
        <begin position="350"/>
        <end position="368"/>
    </location>
</feature>
<feature type="transmembrane region" description="Helical" evidence="9">
    <location>
        <begin position="120"/>
        <end position="141"/>
    </location>
</feature>
<dbReference type="GO" id="GO:0015188">
    <property type="term" value="F:L-isoleucine transmembrane transporter activity"/>
    <property type="evidence" value="ECO:0007669"/>
    <property type="project" value="TreeGrafter"/>
</dbReference>
<feature type="transmembrane region" description="Helical" evidence="9">
    <location>
        <begin position="375"/>
        <end position="397"/>
    </location>
</feature>
<dbReference type="EMBL" id="CP034465">
    <property type="protein sequence ID" value="AZP03418.1"/>
    <property type="molecule type" value="Genomic_DNA"/>
</dbReference>
<evidence type="ECO:0000256" key="2">
    <source>
        <dbReference type="ARBA" id="ARBA00008540"/>
    </source>
</evidence>
<evidence type="ECO:0000313" key="11">
    <source>
        <dbReference type="Proteomes" id="UP000273326"/>
    </source>
</evidence>
<feature type="transmembrane region" description="Helical" evidence="9">
    <location>
        <begin position="324"/>
        <end position="344"/>
    </location>
</feature>
<evidence type="ECO:0000256" key="7">
    <source>
        <dbReference type="ARBA" id="ARBA00022989"/>
    </source>
</evidence>
<feature type="transmembrane region" description="Helical" evidence="9">
    <location>
        <begin position="41"/>
        <end position="61"/>
    </location>
</feature>
<dbReference type="PANTHER" id="PTHR30588:SF0">
    <property type="entry name" value="BRANCHED-CHAIN AMINO ACID PERMEASE BRNQ"/>
    <property type="match status" value="1"/>
</dbReference>
<comment type="subcellular location">
    <subcellularLocation>
        <location evidence="1 9">Cell membrane</location>
        <topology evidence="1 9">Multi-pass membrane protein</topology>
    </subcellularLocation>
</comment>
<accession>A0A3Q9BIY7</accession>
<evidence type="ECO:0000256" key="3">
    <source>
        <dbReference type="ARBA" id="ARBA00022448"/>
    </source>
</evidence>
<dbReference type="GO" id="GO:0015820">
    <property type="term" value="P:L-leucine transport"/>
    <property type="evidence" value="ECO:0007669"/>
    <property type="project" value="TreeGrafter"/>
</dbReference>
<comment type="similarity">
    <text evidence="2 9">Belongs to the branched chain amino acid transporter family.</text>
</comment>
<dbReference type="NCBIfam" id="TIGR00796">
    <property type="entry name" value="livcs"/>
    <property type="match status" value="1"/>
</dbReference>
<keyword evidence="6 9" id="KW-0029">Amino-acid transport</keyword>
<sequence>MEKKLTIKEYIFIGSMLFGLFFGAGNLIFPIQMGQLAGSNMLSATIGFIITAVGLPFLGIVAIGLSRKESLYDLASKISPKYGAFFTIALYLTIGPFFAIPRTATVSYEVAFASYLEPHQLQLVLFIFSILFFIASLWFSLRPSGILTWVGKILNPIFLVSLALLIVFSIIQPMGQVSEVPVVESYQAGAFFTGFLEGYNTMDALASLAFGIIVVRTIQNLGVTKPSSIARNTIIAGVFSLALMVIIYASLVYIGTTSQGLFSISANGGTALAEVSNHYFSGFGAVILAIIITVACFKTAVGLITAISEMFVTIFPDKLSYNQYVYIFTGISFVVANLGLSQIISFSLPVLMFLYPLAITLILVTILNPLFKDKAIVYQVTTIFTLPFALLDFLHALPEELKETLHLDFVSEWAKEFIPLFKIGMGWFIPSLIGFVIGFILSKKRK</sequence>
<evidence type="ECO:0000256" key="4">
    <source>
        <dbReference type="ARBA" id="ARBA00022475"/>
    </source>
</evidence>
<comment type="caution">
    <text evidence="9">Lacks conserved residue(s) required for the propagation of feature annotation.</text>
</comment>
<dbReference type="GO" id="GO:0005886">
    <property type="term" value="C:plasma membrane"/>
    <property type="evidence" value="ECO:0007669"/>
    <property type="project" value="UniProtKB-SubCell"/>
</dbReference>
<comment type="function">
    <text evidence="9">Component of the transport system for branched-chain amino acids.</text>
</comment>
<proteinExistence type="inferred from homology"/>
<dbReference type="AlphaFoldDB" id="A0A3Q9BIY7"/>
<dbReference type="InterPro" id="IPR004685">
    <property type="entry name" value="Brnchd-chn_aa_trnsp_Livcs"/>
</dbReference>
<dbReference type="KEGG" id="jeh:EJN90_01350"/>
<protein>
    <recommendedName>
        <fullName evidence="9">Branched-chain amino acid transport system carrier protein</fullName>
    </recommendedName>
</protein>
<dbReference type="GO" id="GO:0015818">
    <property type="term" value="P:isoleucine transport"/>
    <property type="evidence" value="ECO:0007669"/>
    <property type="project" value="TreeGrafter"/>
</dbReference>
<feature type="transmembrane region" description="Helical" evidence="9">
    <location>
        <begin position="82"/>
        <end position="100"/>
    </location>
</feature>
<evidence type="ECO:0000313" key="10">
    <source>
        <dbReference type="EMBL" id="AZP03418.1"/>
    </source>
</evidence>